<evidence type="ECO:0008006" key="3">
    <source>
        <dbReference type="Google" id="ProtNLM"/>
    </source>
</evidence>
<dbReference type="PATRIC" id="fig|1423802.4.peg.323"/>
<reference evidence="1 2" key="1">
    <citation type="journal article" date="2015" name="Genome Announc.">
        <title>Expanding the biotechnology potential of lactobacilli through comparative genomics of 213 strains and associated genera.</title>
        <authorList>
            <person name="Sun Z."/>
            <person name="Harris H.M."/>
            <person name="McCann A."/>
            <person name="Guo C."/>
            <person name="Argimon S."/>
            <person name="Zhang W."/>
            <person name="Yang X."/>
            <person name="Jeffery I.B."/>
            <person name="Cooney J.C."/>
            <person name="Kagawa T.F."/>
            <person name="Liu W."/>
            <person name="Song Y."/>
            <person name="Salvetti E."/>
            <person name="Wrobel A."/>
            <person name="Rasinkangas P."/>
            <person name="Parkhill J."/>
            <person name="Rea M.C."/>
            <person name="O'Sullivan O."/>
            <person name="Ritari J."/>
            <person name="Douillard F.P."/>
            <person name="Paul Ross R."/>
            <person name="Yang R."/>
            <person name="Briner A.E."/>
            <person name="Felis G.E."/>
            <person name="de Vos W.M."/>
            <person name="Barrangou R."/>
            <person name="Klaenhammer T.R."/>
            <person name="Caufield P.W."/>
            <person name="Cui Y."/>
            <person name="Zhang H."/>
            <person name="O'Toole P.W."/>
        </authorList>
    </citation>
    <scope>NUCLEOTIDE SEQUENCE [LARGE SCALE GENOMIC DNA]</scope>
    <source>
        <strain evidence="1 2">DSM 24302</strain>
    </source>
</reference>
<name>A0A0R2CPD1_9LACO</name>
<organism evidence="1 2">
    <name type="scientific">Lentilactobacillus senioris DSM 24302 = JCM 17472</name>
    <dbReference type="NCBI Taxonomy" id="1423802"/>
    <lineage>
        <taxon>Bacteria</taxon>
        <taxon>Bacillati</taxon>
        <taxon>Bacillota</taxon>
        <taxon>Bacilli</taxon>
        <taxon>Lactobacillales</taxon>
        <taxon>Lactobacillaceae</taxon>
        <taxon>Lentilactobacillus</taxon>
    </lineage>
</organism>
<dbReference type="STRING" id="1423802.FC56_GL000314"/>
<dbReference type="Proteomes" id="UP000051256">
    <property type="component" value="Unassembled WGS sequence"/>
</dbReference>
<keyword evidence="2" id="KW-1185">Reference proteome</keyword>
<sequence>MAISVPLELPEEALEQIKATMFETAVEAFKTAGKKQDFPNWMNLTQTAGYMGVSKATLNNFIKQGLKVATINGIQRVCQNEADRFFIEHQI</sequence>
<gene>
    <name evidence="1" type="ORF">FC56_GL000314</name>
</gene>
<dbReference type="AlphaFoldDB" id="A0A0R2CPD1"/>
<dbReference type="EMBL" id="AYZR01000008">
    <property type="protein sequence ID" value="KRM93598.1"/>
    <property type="molecule type" value="Genomic_DNA"/>
</dbReference>
<proteinExistence type="predicted"/>
<protein>
    <recommendedName>
        <fullName evidence="3">Helix-turn-helix domain-containing protein</fullName>
    </recommendedName>
</protein>
<evidence type="ECO:0000313" key="1">
    <source>
        <dbReference type="EMBL" id="KRM93598.1"/>
    </source>
</evidence>
<dbReference type="RefSeq" id="WP_054669092.1">
    <property type="nucleotide sequence ID" value="NZ_AYZR01000008.1"/>
</dbReference>
<evidence type="ECO:0000313" key="2">
    <source>
        <dbReference type="Proteomes" id="UP000051256"/>
    </source>
</evidence>
<accession>A0A0R2CPD1</accession>
<comment type="caution">
    <text evidence="1">The sequence shown here is derived from an EMBL/GenBank/DDBJ whole genome shotgun (WGS) entry which is preliminary data.</text>
</comment>